<dbReference type="PANTHER" id="PTHR35560:SF3">
    <property type="entry name" value="PEPTIDASE S9 PROLYL OLIGOPEPTIDASE CATALYTIC DOMAIN-CONTAINING PROTEIN"/>
    <property type="match status" value="1"/>
</dbReference>
<sequence>MHTPRRLWRSVMWLTVLWLTASGAPAAERGHCGRQAGPQCLHSFALPAGAGQMHYYASRAPRPGDPHGPQTALLILHGHPRDVGRSFEAGLQAARAAGRLPRTLVVAPLYQVAPAQAGRCSMPDTPGAQPGDALWSCAGWLAGAPSLGAHPLGAFAALDALLGELARQWPSLRSVTLVGFSAGAQMLQHSIGFAADPPAGVALRYVIADPGSWLYFDPVRPVPLRGERTVPWEACGTGGCTWRFDVPATSPACAYDHWKYGTQSLPGYLPRTGAQARAHYAAAQVDYLEGALDSSADKGTFYPILDKSCAAMLQGPFRLQRGLAYAAYEQAVLKPRTPRRMVIVPGCAHDVACVLGADAARPVLFAPPP</sequence>
<comment type="caution">
    <text evidence="2">The sequence shown here is derived from an EMBL/GenBank/DDBJ whole genome shotgun (WGS) entry which is preliminary data.</text>
</comment>
<accession>A0A9X8HHH2</accession>
<evidence type="ECO:0000313" key="3">
    <source>
        <dbReference type="Proteomes" id="UP000269115"/>
    </source>
</evidence>
<dbReference type="Proteomes" id="UP000269115">
    <property type="component" value="Unassembled WGS sequence"/>
</dbReference>
<evidence type="ECO:0008006" key="4">
    <source>
        <dbReference type="Google" id="ProtNLM"/>
    </source>
</evidence>
<gene>
    <name evidence="2" type="ORF">EDF85_3004</name>
</gene>
<organism evidence="2 3">
    <name type="scientific">Pseudomonas putida</name>
    <name type="common">Arthrobacter siderocapsulatus</name>
    <dbReference type="NCBI Taxonomy" id="303"/>
    <lineage>
        <taxon>Bacteria</taxon>
        <taxon>Pseudomonadati</taxon>
        <taxon>Pseudomonadota</taxon>
        <taxon>Gammaproteobacteria</taxon>
        <taxon>Pseudomonadales</taxon>
        <taxon>Pseudomonadaceae</taxon>
        <taxon>Pseudomonas</taxon>
    </lineage>
</organism>
<dbReference type="AlphaFoldDB" id="A0A9X8HHH2"/>
<evidence type="ECO:0000313" key="2">
    <source>
        <dbReference type="EMBL" id="ROQ48703.1"/>
    </source>
</evidence>
<dbReference type="PANTHER" id="PTHR35560">
    <property type="entry name" value="BLL0132 PROTEIN"/>
    <property type="match status" value="1"/>
</dbReference>
<reference evidence="2 3" key="1">
    <citation type="submission" date="2018-11" db="EMBL/GenBank/DDBJ databases">
        <title>Genomic analyses of the natural microbiome of Caenorhabditis elegans.</title>
        <authorList>
            <person name="Samuel B."/>
        </authorList>
    </citation>
    <scope>NUCLEOTIDE SEQUENCE [LARGE SCALE GENOMIC DNA]</scope>
    <source>
        <strain evidence="2 3">BIGb0473</strain>
    </source>
</reference>
<dbReference type="EMBL" id="RJUR01000014">
    <property type="protein sequence ID" value="ROQ48703.1"/>
    <property type="molecule type" value="Genomic_DNA"/>
</dbReference>
<keyword evidence="1" id="KW-0732">Signal</keyword>
<proteinExistence type="predicted"/>
<feature type="signal peptide" evidence="1">
    <location>
        <begin position="1"/>
        <end position="26"/>
    </location>
</feature>
<dbReference type="Gene3D" id="3.40.50.1820">
    <property type="entry name" value="alpha/beta hydrolase"/>
    <property type="match status" value="1"/>
</dbReference>
<name>A0A9X8HHH2_PSEPU</name>
<evidence type="ECO:0000256" key="1">
    <source>
        <dbReference type="SAM" id="SignalP"/>
    </source>
</evidence>
<dbReference type="InterPro" id="IPR029058">
    <property type="entry name" value="AB_hydrolase_fold"/>
</dbReference>
<dbReference type="SUPFAM" id="SSF53474">
    <property type="entry name" value="alpha/beta-Hydrolases"/>
    <property type="match status" value="1"/>
</dbReference>
<protein>
    <recommendedName>
        <fullName evidence="4">Alpha/beta hydrolase</fullName>
    </recommendedName>
</protein>
<feature type="chain" id="PRO_5040961117" description="Alpha/beta hydrolase" evidence="1">
    <location>
        <begin position="27"/>
        <end position="369"/>
    </location>
</feature>